<reference evidence="2 3" key="1">
    <citation type="submission" date="2020-06" db="EMBL/GenBank/DDBJ databases">
        <title>Genome mining for natural products.</title>
        <authorList>
            <person name="Zhang B."/>
            <person name="Shi J."/>
            <person name="Ge H."/>
        </authorList>
    </citation>
    <scope>NUCLEOTIDE SEQUENCE [LARGE SCALE GENOMIC DNA]</scope>
    <source>
        <strain evidence="2 3">NA00687</strain>
    </source>
</reference>
<feature type="transmembrane region" description="Helical" evidence="1">
    <location>
        <begin position="130"/>
        <end position="152"/>
    </location>
</feature>
<protein>
    <submittedName>
        <fullName evidence="2">Uncharacterized protein</fullName>
    </submittedName>
</protein>
<dbReference type="EMBL" id="CP054929">
    <property type="protein sequence ID" value="QKW49987.1"/>
    <property type="molecule type" value="Genomic_DNA"/>
</dbReference>
<evidence type="ECO:0000313" key="2">
    <source>
        <dbReference type="EMBL" id="QKW49987.1"/>
    </source>
</evidence>
<sequence length="325" mass="33845">MDRWDRAGRVAAYGAASALTPYLLIKVSWVVGSLVGLLPVGAGFGMTEWVVLNSATIGMAGIGIAVALALVRPWGMRIPGAPLAFCAWVGAGFLVPVLPYAVLSSLLGSGDGGAKGGDDADPSMPVWEAVLVQTGFVGMGLGLAIALPTYARRRWPDAFVGRLGDQGEGGPRALPWMTVVGAAVGLVWLYWAVGGTAGVAHRDERGTAWYALSATFGFWALAASLATWAAVRGRPARLPRWVPMALGWLGSGSLFAWSGWKLPLTLYLAIARPADASLPEDLALAAVLHLAAVVAGAAMLRALVRTRTKSSGSWSLSSLVRRSAN</sequence>
<dbReference type="RefSeq" id="WP_176161722.1">
    <property type="nucleotide sequence ID" value="NZ_CP054929.1"/>
</dbReference>
<feature type="transmembrane region" description="Helical" evidence="1">
    <location>
        <begin position="241"/>
        <end position="262"/>
    </location>
</feature>
<name>A0A7H8N655_9ACTN</name>
<gene>
    <name evidence="2" type="ORF">HUT08_11015</name>
</gene>
<keyword evidence="3" id="KW-1185">Reference proteome</keyword>
<feature type="transmembrane region" description="Helical" evidence="1">
    <location>
        <begin position="282"/>
        <end position="304"/>
    </location>
</feature>
<keyword evidence="1" id="KW-1133">Transmembrane helix</keyword>
<evidence type="ECO:0000313" key="3">
    <source>
        <dbReference type="Proteomes" id="UP000509303"/>
    </source>
</evidence>
<keyword evidence="1" id="KW-0472">Membrane</keyword>
<keyword evidence="1" id="KW-0812">Transmembrane</keyword>
<proteinExistence type="predicted"/>
<accession>A0A7H8N655</accession>
<feature type="transmembrane region" description="Helical" evidence="1">
    <location>
        <begin position="83"/>
        <end position="103"/>
    </location>
</feature>
<dbReference type="AlphaFoldDB" id="A0A7H8N655"/>
<feature type="transmembrane region" description="Helical" evidence="1">
    <location>
        <begin position="208"/>
        <end position="229"/>
    </location>
</feature>
<evidence type="ECO:0000256" key="1">
    <source>
        <dbReference type="SAM" id="Phobius"/>
    </source>
</evidence>
<feature type="transmembrane region" description="Helical" evidence="1">
    <location>
        <begin position="50"/>
        <end position="71"/>
    </location>
</feature>
<feature type="transmembrane region" description="Helical" evidence="1">
    <location>
        <begin position="173"/>
        <end position="193"/>
    </location>
</feature>
<dbReference type="Proteomes" id="UP000509303">
    <property type="component" value="Chromosome"/>
</dbReference>
<organism evidence="2 3">
    <name type="scientific">Streptomyces buecherae</name>
    <dbReference type="NCBI Taxonomy" id="2763006"/>
    <lineage>
        <taxon>Bacteria</taxon>
        <taxon>Bacillati</taxon>
        <taxon>Actinomycetota</taxon>
        <taxon>Actinomycetes</taxon>
        <taxon>Kitasatosporales</taxon>
        <taxon>Streptomycetaceae</taxon>
        <taxon>Streptomyces</taxon>
    </lineage>
</organism>
<feature type="transmembrane region" description="Helical" evidence="1">
    <location>
        <begin position="12"/>
        <end position="38"/>
    </location>
</feature>